<dbReference type="Pfam" id="PF11903">
    <property type="entry name" value="ParD_like"/>
    <property type="match status" value="1"/>
</dbReference>
<proteinExistence type="predicted"/>
<evidence type="ECO:0000313" key="1">
    <source>
        <dbReference type="EMBL" id="CBI11198.1"/>
    </source>
</evidence>
<gene>
    <name evidence="1" type="ORF">CARN7_2011</name>
</gene>
<name>E6QVC5_9ZZZZ</name>
<comment type="caution">
    <text evidence="1">The sequence shown here is derived from an EMBL/GenBank/DDBJ whole genome shotgun (WGS) entry which is preliminary data.</text>
</comment>
<organism evidence="1">
    <name type="scientific">mine drainage metagenome</name>
    <dbReference type="NCBI Taxonomy" id="410659"/>
    <lineage>
        <taxon>unclassified sequences</taxon>
        <taxon>metagenomes</taxon>
        <taxon>ecological metagenomes</taxon>
    </lineage>
</organism>
<accession>E6QVC5</accession>
<dbReference type="AlphaFoldDB" id="E6QVC5"/>
<dbReference type="EMBL" id="CABR01000127">
    <property type="protein sequence ID" value="CBI11198.1"/>
    <property type="molecule type" value="Genomic_DNA"/>
</dbReference>
<reference evidence="1" key="1">
    <citation type="submission" date="2009-10" db="EMBL/GenBank/DDBJ databases">
        <title>Diversity of trophic interactions inside an arsenic-rich microbial ecosystem.</title>
        <authorList>
            <person name="Bertin P.N."/>
            <person name="Heinrich-Salmeron A."/>
            <person name="Pelletier E."/>
            <person name="Goulhen-Chollet F."/>
            <person name="Arsene-Ploetze F."/>
            <person name="Gallien S."/>
            <person name="Calteau A."/>
            <person name="Vallenet D."/>
            <person name="Casiot C."/>
            <person name="Chane-Woon-Ming B."/>
            <person name="Giloteaux L."/>
            <person name="Barakat M."/>
            <person name="Bonnefoy V."/>
            <person name="Bruneel O."/>
            <person name="Chandler M."/>
            <person name="Cleiss J."/>
            <person name="Duran R."/>
            <person name="Elbaz-Poulichet F."/>
            <person name="Fonknechten N."/>
            <person name="Lauga B."/>
            <person name="Mornico D."/>
            <person name="Ortet P."/>
            <person name="Schaeffer C."/>
            <person name="Siguier P."/>
            <person name="Alexander Thil Smith A."/>
            <person name="Van Dorsselaer A."/>
            <person name="Weissenbach J."/>
            <person name="Medigue C."/>
            <person name="Le Paslier D."/>
        </authorList>
    </citation>
    <scope>NUCLEOTIDE SEQUENCE</scope>
</reference>
<dbReference type="InterPro" id="IPR021831">
    <property type="entry name" value="ParD-like"/>
</dbReference>
<protein>
    <recommendedName>
        <fullName evidence="2">ParD-like antitoxin of type II bacterial toxin-antitoxin system</fullName>
    </recommendedName>
</protein>
<sequence>MSVALKLSDELIDLAKPHAAAMHRSIPKQIEYWARLGKVVEDNPELPLQFIQDTLLGLEEAKAGQSVDYKFGA</sequence>
<evidence type="ECO:0008006" key="2">
    <source>
        <dbReference type="Google" id="ProtNLM"/>
    </source>
</evidence>